<feature type="region of interest" description="Disordered" evidence="1">
    <location>
        <begin position="95"/>
        <end position="114"/>
    </location>
</feature>
<feature type="region of interest" description="Disordered" evidence="1">
    <location>
        <begin position="1"/>
        <end position="25"/>
    </location>
</feature>
<dbReference type="EMBL" id="CAAALY010018639">
    <property type="protein sequence ID" value="VEL13700.1"/>
    <property type="molecule type" value="Genomic_DNA"/>
</dbReference>
<evidence type="ECO:0000256" key="1">
    <source>
        <dbReference type="SAM" id="MobiDB-lite"/>
    </source>
</evidence>
<protein>
    <submittedName>
        <fullName evidence="2">Uncharacterized protein</fullName>
    </submittedName>
</protein>
<comment type="caution">
    <text evidence="2">The sequence shown here is derived from an EMBL/GenBank/DDBJ whole genome shotgun (WGS) entry which is preliminary data.</text>
</comment>
<accession>A0A448WK31</accession>
<organism evidence="2 3">
    <name type="scientific">Protopolystoma xenopodis</name>
    <dbReference type="NCBI Taxonomy" id="117903"/>
    <lineage>
        <taxon>Eukaryota</taxon>
        <taxon>Metazoa</taxon>
        <taxon>Spiralia</taxon>
        <taxon>Lophotrochozoa</taxon>
        <taxon>Platyhelminthes</taxon>
        <taxon>Monogenea</taxon>
        <taxon>Polyopisthocotylea</taxon>
        <taxon>Polystomatidea</taxon>
        <taxon>Polystomatidae</taxon>
        <taxon>Protopolystoma</taxon>
    </lineage>
</organism>
<evidence type="ECO:0000313" key="2">
    <source>
        <dbReference type="EMBL" id="VEL13700.1"/>
    </source>
</evidence>
<sequence length="114" mass="13227">MASGYDYVRHMTDESSTQSDRGHRTVSRGFLRTIKQINIHGNSSAVSGGTNLRITSTRLLKRNEIDFVYRLGNVFRYFKEHQILQKYGFKKIRNDDTHCTDGTRNQLEIDRKTG</sequence>
<proteinExistence type="predicted"/>
<reference evidence="2" key="1">
    <citation type="submission" date="2018-11" db="EMBL/GenBank/DDBJ databases">
        <authorList>
            <consortium name="Pathogen Informatics"/>
        </authorList>
    </citation>
    <scope>NUCLEOTIDE SEQUENCE</scope>
</reference>
<name>A0A448WK31_9PLAT</name>
<gene>
    <name evidence="2" type="ORF">PXEA_LOCUS7140</name>
</gene>
<keyword evidence="3" id="KW-1185">Reference proteome</keyword>
<evidence type="ECO:0000313" key="3">
    <source>
        <dbReference type="Proteomes" id="UP000784294"/>
    </source>
</evidence>
<dbReference type="AlphaFoldDB" id="A0A448WK31"/>
<dbReference type="Proteomes" id="UP000784294">
    <property type="component" value="Unassembled WGS sequence"/>
</dbReference>